<evidence type="ECO:0000256" key="14">
    <source>
        <dbReference type="ARBA" id="ARBA00023027"/>
    </source>
</evidence>
<dbReference type="InterPro" id="IPR016037">
    <property type="entry name" value="DHQ_synth_AroB"/>
</dbReference>
<evidence type="ECO:0000256" key="18">
    <source>
        <dbReference type="HAMAP-Rule" id="MF_00110"/>
    </source>
</evidence>
<keyword evidence="17 18" id="KW-0170">Cobalt</keyword>
<evidence type="ECO:0000256" key="3">
    <source>
        <dbReference type="ARBA" id="ARBA00003485"/>
    </source>
</evidence>
<dbReference type="InterPro" id="IPR030960">
    <property type="entry name" value="DHQS/DOIS_N"/>
</dbReference>
<dbReference type="EC" id="4.2.3.4" evidence="7 18"/>
<dbReference type="NCBIfam" id="TIGR01357">
    <property type="entry name" value="aroB"/>
    <property type="match status" value="1"/>
</dbReference>
<dbReference type="GO" id="GO:0046872">
    <property type="term" value="F:metal ion binding"/>
    <property type="evidence" value="ECO:0007669"/>
    <property type="project" value="UniProtKB-KW"/>
</dbReference>
<dbReference type="GO" id="GO:0005737">
    <property type="term" value="C:cytoplasm"/>
    <property type="evidence" value="ECO:0007669"/>
    <property type="project" value="UniProtKB-SubCell"/>
</dbReference>
<accession>A0A839SVM1</accession>
<comment type="caution">
    <text evidence="21">The sequence shown here is derived from an EMBL/GenBank/DDBJ whole genome shotgun (WGS) entry which is preliminary data.</text>
</comment>
<feature type="domain" description="3-dehydroquinate synthase N-terminal" evidence="19">
    <location>
        <begin position="82"/>
        <end position="193"/>
    </location>
</feature>
<feature type="binding site" evidence="18">
    <location>
        <position position="280"/>
    </location>
    <ligand>
        <name>Zn(2+)</name>
        <dbReference type="ChEBI" id="CHEBI:29105"/>
    </ligand>
</feature>
<dbReference type="AlphaFoldDB" id="A0A839SVM1"/>
<feature type="domain" description="3-dehydroquinate synthase C-terminal" evidence="20">
    <location>
        <begin position="196"/>
        <end position="345"/>
    </location>
</feature>
<evidence type="ECO:0000259" key="19">
    <source>
        <dbReference type="Pfam" id="PF01761"/>
    </source>
</evidence>
<dbReference type="PANTHER" id="PTHR43622:SF7">
    <property type="entry name" value="3-DEHYDROQUINATE SYNTHASE, CHLOROPLASTIC"/>
    <property type="match status" value="1"/>
</dbReference>
<feature type="binding site" evidence="18">
    <location>
        <begin position="120"/>
        <end position="124"/>
    </location>
    <ligand>
        <name>NAD(+)</name>
        <dbReference type="ChEBI" id="CHEBI:57540"/>
    </ligand>
</feature>
<dbReference type="UniPathway" id="UPA00053">
    <property type="reaction ID" value="UER00085"/>
</dbReference>
<dbReference type="HAMAP" id="MF_00110">
    <property type="entry name" value="DHQ_synthase"/>
    <property type="match status" value="1"/>
</dbReference>
<dbReference type="Gene3D" id="1.20.1090.10">
    <property type="entry name" value="Dehydroquinate synthase-like - alpha domain"/>
    <property type="match status" value="1"/>
</dbReference>
<gene>
    <name evidence="18" type="primary">aroB</name>
    <name evidence="21" type="ORF">FHR98_002654</name>
</gene>
<organism evidence="21 22">
    <name type="scientific">Limibacillus halophilus</name>
    <dbReference type="NCBI Taxonomy" id="1579333"/>
    <lineage>
        <taxon>Bacteria</taxon>
        <taxon>Pseudomonadati</taxon>
        <taxon>Pseudomonadota</taxon>
        <taxon>Alphaproteobacteria</taxon>
        <taxon>Rhodospirillales</taxon>
        <taxon>Rhodovibrionaceae</taxon>
        <taxon>Limibacillus</taxon>
    </lineage>
</organism>
<keyword evidence="12 18" id="KW-0547">Nucleotide-binding</keyword>
<sequence length="382" mass="41173">MTPPTSDTPLSSDRRHKRLRLDLGPRAYDILIGQDVLGLAGAEIAQLGHKRCFVITDETVARYHLDALTASLNHNGIKVEALVLPAGERTKSLTQLEKLTNNLLEKKVDRHSLLIALGGGVIGDLTGFAAAVLLRGIDFVQVPTTLLAQVDSSVGGKTGVNSPHGKNLIGAFHQPRLVLADTEALSTLPRRELLAGYAEVVKYGLIDDPAFFHWLETHGHAVIDGDPVARLKAVHTSCAAKARIVAADERESGQRALLNLGHTFGHALEAETGYGDRLLHGEAVAIGMMMAFDFSVRLGLCPAEDAERLRRHTASLGLPTDPSQVPGQFFAPAALIEHMTRDKKVRDGRMTFILARGIGKAFITSEVNASDLQDFMTMTLAA</sequence>
<dbReference type="FunFam" id="3.40.50.1970:FF:000001">
    <property type="entry name" value="3-dehydroquinate synthase"/>
    <property type="match status" value="1"/>
</dbReference>
<evidence type="ECO:0000256" key="7">
    <source>
        <dbReference type="ARBA" id="ARBA00013031"/>
    </source>
</evidence>
<keyword evidence="14 18" id="KW-0520">NAD</keyword>
<dbReference type="EMBL" id="JACHXA010000008">
    <property type="protein sequence ID" value="MBB3066348.1"/>
    <property type="molecule type" value="Genomic_DNA"/>
</dbReference>
<dbReference type="GO" id="GO:0009073">
    <property type="term" value="P:aromatic amino acid family biosynthetic process"/>
    <property type="evidence" value="ECO:0007669"/>
    <property type="project" value="UniProtKB-KW"/>
</dbReference>
<evidence type="ECO:0000256" key="13">
    <source>
        <dbReference type="ARBA" id="ARBA00022833"/>
    </source>
</evidence>
<feature type="binding site" evidence="18">
    <location>
        <position position="262"/>
    </location>
    <ligand>
        <name>Zn(2+)</name>
        <dbReference type="ChEBI" id="CHEBI:29105"/>
    </ligand>
</feature>
<comment type="catalytic activity">
    <reaction evidence="1 18">
        <text>7-phospho-2-dehydro-3-deoxy-D-arabino-heptonate = 3-dehydroquinate + phosphate</text>
        <dbReference type="Rhea" id="RHEA:21968"/>
        <dbReference type="ChEBI" id="CHEBI:32364"/>
        <dbReference type="ChEBI" id="CHEBI:43474"/>
        <dbReference type="ChEBI" id="CHEBI:58394"/>
        <dbReference type="EC" id="4.2.3.4"/>
    </reaction>
</comment>
<dbReference type="GO" id="GO:0003856">
    <property type="term" value="F:3-dehydroquinate synthase activity"/>
    <property type="evidence" value="ECO:0007669"/>
    <property type="project" value="UniProtKB-UniRule"/>
</dbReference>
<evidence type="ECO:0000256" key="6">
    <source>
        <dbReference type="ARBA" id="ARBA00005412"/>
    </source>
</evidence>
<feature type="binding site" evidence="18">
    <location>
        <begin position="144"/>
        <end position="145"/>
    </location>
    <ligand>
        <name>NAD(+)</name>
        <dbReference type="ChEBI" id="CHEBI:57540"/>
    </ligand>
</feature>
<dbReference type="InterPro" id="IPR056179">
    <property type="entry name" value="DHQS_C"/>
</dbReference>
<comment type="subcellular location">
    <subcellularLocation>
        <location evidence="4 18">Cytoplasm</location>
    </subcellularLocation>
</comment>
<keyword evidence="16 18" id="KW-0456">Lyase</keyword>
<keyword evidence="22" id="KW-1185">Reference proteome</keyword>
<evidence type="ECO:0000313" key="22">
    <source>
        <dbReference type="Proteomes" id="UP000581135"/>
    </source>
</evidence>
<evidence type="ECO:0000256" key="15">
    <source>
        <dbReference type="ARBA" id="ARBA00023141"/>
    </source>
</evidence>
<dbReference type="InterPro" id="IPR050071">
    <property type="entry name" value="Dehydroquinate_synthase"/>
</dbReference>
<dbReference type="GO" id="GO:0009423">
    <property type="term" value="P:chorismate biosynthetic process"/>
    <property type="evidence" value="ECO:0007669"/>
    <property type="project" value="UniProtKB-UniRule"/>
</dbReference>
<evidence type="ECO:0000256" key="5">
    <source>
        <dbReference type="ARBA" id="ARBA00004661"/>
    </source>
</evidence>
<evidence type="ECO:0000259" key="20">
    <source>
        <dbReference type="Pfam" id="PF24621"/>
    </source>
</evidence>
<reference evidence="21 22" key="1">
    <citation type="submission" date="2020-08" db="EMBL/GenBank/DDBJ databases">
        <title>Genomic Encyclopedia of Type Strains, Phase III (KMG-III): the genomes of soil and plant-associated and newly described type strains.</title>
        <authorList>
            <person name="Whitman W."/>
        </authorList>
    </citation>
    <scope>NUCLEOTIDE SEQUENCE [LARGE SCALE GENOMIC DNA]</scope>
    <source>
        <strain evidence="21 22">CECT 8803</strain>
    </source>
</reference>
<feature type="binding site" evidence="18">
    <location>
        <position position="199"/>
    </location>
    <ligand>
        <name>Zn(2+)</name>
        <dbReference type="ChEBI" id="CHEBI:29105"/>
    </ligand>
</feature>
<keyword evidence="13 18" id="KW-0862">Zinc</keyword>
<dbReference type="SUPFAM" id="SSF56796">
    <property type="entry name" value="Dehydroquinate synthase-like"/>
    <property type="match status" value="1"/>
</dbReference>
<proteinExistence type="inferred from homology"/>
<keyword evidence="10 18" id="KW-0028">Amino-acid biosynthesis</keyword>
<evidence type="ECO:0000256" key="12">
    <source>
        <dbReference type="ARBA" id="ARBA00022741"/>
    </source>
</evidence>
<name>A0A839SVM1_9PROT</name>
<dbReference type="GO" id="GO:0008652">
    <property type="term" value="P:amino acid biosynthetic process"/>
    <property type="evidence" value="ECO:0007669"/>
    <property type="project" value="UniProtKB-KW"/>
</dbReference>
<dbReference type="Proteomes" id="UP000581135">
    <property type="component" value="Unassembled WGS sequence"/>
</dbReference>
<evidence type="ECO:0000256" key="1">
    <source>
        <dbReference type="ARBA" id="ARBA00001393"/>
    </source>
</evidence>
<dbReference type="InterPro" id="IPR030963">
    <property type="entry name" value="DHQ_synth_fam"/>
</dbReference>
<evidence type="ECO:0000256" key="9">
    <source>
        <dbReference type="ARBA" id="ARBA00022490"/>
    </source>
</evidence>
<dbReference type="PIRSF" id="PIRSF001455">
    <property type="entry name" value="DHQ_synth"/>
    <property type="match status" value="1"/>
</dbReference>
<comment type="cofactor">
    <cofactor evidence="2 18">
        <name>NAD(+)</name>
        <dbReference type="ChEBI" id="CHEBI:57540"/>
    </cofactor>
</comment>
<evidence type="ECO:0000256" key="2">
    <source>
        <dbReference type="ARBA" id="ARBA00001911"/>
    </source>
</evidence>
<comment type="pathway">
    <text evidence="5 18">Metabolic intermediate biosynthesis; chorismate biosynthesis; chorismate from D-erythrose 4-phosphate and phosphoenolpyruvate: step 2/7.</text>
</comment>
<dbReference type="CDD" id="cd08195">
    <property type="entry name" value="DHQS"/>
    <property type="match status" value="1"/>
</dbReference>
<keyword evidence="9 18" id="KW-0963">Cytoplasm</keyword>
<feature type="binding site" evidence="18">
    <location>
        <position position="166"/>
    </location>
    <ligand>
        <name>NAD(+)</name>
        <dbReference type="ChEBI" id="CHEBI:57540"/>
    </ligand>
</feature>
<evidence type="ECO:0000313" key="21">
    <source>
        <dbReference type="EMBL" id="MBB3066348.1"/>
    </source>
</evidence>
<dbReference type="Pfam" id="PF24621">
    <property type="entry name" value="DHQS_C"/>
    <property type="match status" value="1"/>
</dbReference>
<evidence type="ECO:0000256" key="11">
    <source>
        <dbReference type="ARBA" id="ARBA00022723"/>
    </source>
</evidence>
<dbReference type="GO" id="GO:0000166">
    <property type="term" value="F:nucleotide binding"/>
    <property type="evidence" value="ECO:0007669"/>
    <property type="project" value="UniProtKB-KW"/>
</dbReference>
<keyword evidence="15 18" id="KW-0057">Aromatic amino acid biosynthesis</keyword>
<evidence type="ECO:0000256" key="16">
    <source>
        <dbReference type="ARBA" id="ARBA00023239"/>
    </source>
</evidence>
<dbReference type="RefSeq" id="WP_183417170.1">
    <property type="nucleotide sequence ID" value="NZ_JACHXA010000008.1"/>
</dbReference>
<keyword evidence="11 18" id="KW-0479">Metal-binding</keyword>
<dbReference type="Gene3D" id="3.40.50.1970">
    <property type="match status" value="1"/>
</dbReference>
<feature type="binding site" evidence="18">
    <location>
        <position position="157"/>
    </location>
    <ligand>
        <name>NAD(+)</name>
        <dbReference type="ChEBI" id="CHEBI:57540"/>
    </ligand>
</feature>
<evidence type="ECO:0000256" key="17">
    <source>
        <dbReference type="ARBA" id="ARBA00023285"/>
    </source>
</evidence>
<comment type="similarity">
    <text evidence="6 18">Belongs to the sugar phosphate cyclases superfamily. Dehydroquinate synthase family.</text>
</comment>
<comment type="cofactor">
    <cofactor evidence="18">
        <name>Co(2+)</name>
        <dbReference type="ChEBI" id="CHEBI:48828"/>
    </cofactor>
    <cofactor evidence="18">
        <name>Zn(2+)</name>
        <dbReference type="ChEBI" id="CHEBI:29105"/>
    </cofactor>
    <text evidence="18">Binds 1 divalent metal cation per subunit. Can use either Co(2+) or Zn(2+).</text>
</comment>
<dbReference type="PANTHER" id="PTHR43622">
    <property type="entry name" value="3-DEHYDROQUINATE SYNTHASE"/>
    <property type="match status" value="1"/>
</dbReference>
<evidence type="ECO:0000256" key="10">
    <source>
        <dbReference type="ARBA" id="ARBA00022605"/>
    </source>
</evidence>
<evidence type="ECO:0000256" key="4">
    <source>
        <dbReference type="ARBA" id="ARBA00004496"/>
    </source>
</evidence>
<comment type="function">
    <text evidence="3 18">Catalyzes the conversion of 3-deoxy-D-arabino-heptulosonate 7-phosphate (DAHP) to dehydroquinate (DHQ).</text>
</comment>
<dbReference type="Pfam" id="PF01761">
    <property type="entry name" value="DHQ_synthase"/>
    <property type="match status" value="1"/>
</dbReference>
<evidence type="ECO:0000256" key="8">
    <source>
        <dbReference type="ARBA" id="ARBA00017684"/>
    </source>
</evidence>
<protein>
    <recommendedName>
        <fullName evidence="8 18">3-dehydroquinate synthase</fullName>
        <shortName evidence="18">DHQS</shortName>
        <ecNumber evidence="7 18">4.2.3.4</ecNumber>
    </recommendedName>
</protein>
<comment type="caution">
    <text evidence="18">Lacks conserved residue(s) required for the propagation of feature annotation.</text>
</comment>